<dbReference type="RefSeq" id="WP_238250641.1">
    <property type="nucleotide sequence ID" value="NZ_BPQX01000043.1"/>
</dbReference>
<dbReference type="EMBL" id="JAUSVV010000010">
    <property type="protein sequence ID" value="MDQ0444241.1"/>
    <property type="molecule type" value="Genomic_DNA"/>
</dbReference>
<comment type="caution">
    <text evidence="1">The sequence shown here is derived from an EMBL/GenBank/DDBJ whole genome shotgun (WGS) entry which is preliminary data.</text>
</comment>
<organism evidence="1 2">
    <name type="scientific">Methylobacterium persicinum</name>
    <dbReference type="NCBI Taxonomy" id="374426"/>
    <lineage>
        <taxon>Bacteria</taxon>
        <taxon>Pseudomonadati</taxon>
        <taxon>Pseudomonadota</taxon>
        <taxon>Alphaproteobacteria</taxon>
        <taxon>Hyphomicrobiales</taxon>
        <taxon>Methylobacteriaceae</taxon>
        <taxon>Methylobacterium</taxon>
    </lineage>
</organism>
<evidence type="ECO:0000313" key="1">
    <source>
        <dbReference type="EMBL" id="MDQ0444241.1"/>
    </source>
</evidence>
<proteinExistence type="predicted"/>
<name>A0ABU0HPK5_9HYPH</name>
<protein>
    <submittedName>
        <fullName evidence="1">Uncharacterized protein</fullName>
    </submittedName>
</protein>
<evidence type="ECO:0000313" key="2">
    <source>
        <dbReference type="Proteomes" id="UP001236369"/>
    </source>
</evidence>
<keyword evidence="2" id="KW-1185">Reference proteome</keyword>
<accession>A0ABU0HPK5</accession>
<dbReference type="Proteomes" id="UP001236369">
    <property type="component" value="Unassembled WGS sequence"/>
</dbReference>
<reference evidence="1 2" key="1">
    <citation type="submission" date="2023-07" db="EMBL/GenBank/DDBJ databases">
        <title>Genomic Encyclopedia of Type Strains, Phase IV (KMG-IV): sequencing the most valuable type-strain genomes for metagenomic binning, comparative biology and taxonomic classification.</title>
        <authorList>
            <person name="Goeker M."/>
        </authorList>
    </citation>
    <scope>NUCLEOTIDE SEQUENCE [LARGE SCALE GENOMIC DNA]</scope>
    <source>
        <strain evidence="1 2">DSM 19562</strain>
    </source>
</reference>
<gene>
    <name evidence="1" type="ORF">QO016_003751</name>
</gene>
<sequence length="63" mass="7201">MIKRWIGFAQRRAARMRREEPREAAEIITLPWAQTFGKPSCRQDFSGDGQSLPSGAIVLVTRR</sequence>